<accession>A0A1Q9D208</accession>
<name>A0A1Q9D208_SYMMI</name>
<dbReference type="OrthoDB" id="419589at2759"/>
<dbReference type="EMBL" id="LSRX01000774">
    <property type="protein sequence ID" value="OLP89174.1"/>
    <property type="molecule type" value="Genomic_DNA"/>
</dbReference>
<dbReference type="GO" id="GO:0003677">
    <property type="term" value="F:DNA binding"/>
    <property type="evidence" value="ECO:0007669"/>
    <property type="project" value="UniProtKB-KW"/>
</dbReference>
<dbReference type="AlphaFoldDB" id="A0A1Q9D208"/>
<dbReference type="Gene3D" id="1.25.40.20">
    <property type="entry name" value="Ankyrin repeat-containing domain"/>
    <property type="match status" value="2"/>
</dbReference>
<sequence>MDAGHDMSAPMWVVRAMDIIQMSGTPKHHQELKQLGLLVRHERHHFTIFVSHQWLGGDHPDPHGLQVDVLRQALKNIIEGHVQAELDVFTQFSGKNRKISAKERVQIRDSYIWFDWFSVPQMVCAHRNDPRIRAEQLRSIGSIPSFIQASDMFIALVPPLLSRSTRSMVGFSSWLVRGWCRTEMWCKLLGSDRVDAPILIVSAADKLEFVGPYSWVQALAQNEGDFAMEGDRLLCRSVVQSALDLKLARLAQDKKQRSWFRYLAARYADFIGAPAPSRNAEDFVSHFRFPSMEACVSTRSGMGAVACAALSGDIAMLRRLVKMKASLEATKIAALWEAALPLNASPLIMTLTRGNRGEAAAEELLKLRADPNAVEGNGGAPLAYCTTPNSVDLLVAYGADVNLRNAPTMVSPLCGMCARGAPPATVAALLKHRAEVNLNEGGLGQSALQFMSIFANGNLHSVQVAKLLLEAAAEVNKPANIGPVFRLVEMASRGVKRCTQEQPLLVSWFAEMSTTPLGAASFFGCPEMVKLLLAARADPEFRNHRGRTPKDLAAGSRIRQLLDGREDDDHEHCGTPSTPWSLARSYEAHVVVSLLAGASDEPVELITVHL</sequence>
<dbReference type="Pfam" id="PF00023">
    <property type="entry name" value="Ank"/>
    <property type="match status" value="1"/>
</dbReference>
<keyword evidence="4" id="KW-1185">Reference proteome</keyword>
<comment type="caution">
    <text evidence="3">The sequence shown here is derived from an EMBL/GenBank/DDBJ whole genome shotgun (WGS) entry which is preliminary data.</text>
</comment>
<keyword evidence="1" id="KW-0677">Repeat</keyword>
<dbReference type="PANTHER" id="PTHR24126:SF14">
    <property type="entry name" value="ANK_REP_REGION DOMAIN-CONTAINING PROTEIN"/>
    <property type="match status" value="1"/>
</dbReference>
<dbReference type="SUPFAM" id="SSF48403">
    <property type="entry name" value="Ankyrin repeat"/>
    <property type="match status" value="1"/>
</dbReference>
<reference evidence="3 4" key="1">
    <citation type="submission" date="2016-02" db="EMBL/GenBank/DDBJ databases">
        <title>Genome analysis of coral dinoflagellate symbionts highlights evolutionary adaptations to a symbiotic lifestyle.</title>
        <authorList>
            <person name="Aranda M."/>
            <person name="Li Y."/>
            <person name="Liew Y.J."/>
            <person name="Baumgarten S."/>
            <person name="Simakov O."/>
            <person name="Wilson M."/>
            <person name="Piel J."/>
            <person name="Ashoor H."/>
            <person name="Bougouffa S."/>
            <person name="Bajic V.B."/>
            <person name="Ryu T."/>
            <person name="Ravasi T."/>
            <person name="Bayer T."/>
            <person name="Micklem G."/>
            <person name="Kim H."/>
            <person name="Bhak J."/>
            <person name="Lajeunesse T.C."/>
            <person name="Voolstra C.R."/>
        </authorList>
    </citation>
    <scope>NUCLEOTIDE SEQUENCE [LARGE SCALE GENOMIC DNA]</scope>
    <source>
        <strain evidence="3 4">CCMP2467</strain>
    </source>
</reference>
<evidence type="ECO:0000313" key="3">
    <source>
        <dbReference type="EMBL" id="OLP89174.1"/>
    </source>
</evidence>
<organism evidence="3 4">
    <name type="scientific">Symbiodinium microadriaticum</name>
    <name type="common">Dinoflagellate</name>
    <name type="synonym">Zooxanthella microadriatica</name>
    <dbReference type="NCBI Taxonomy" id="2951"/>
    <lineage>
        <taxon>Eukaryota</taxon>
        <taxon>Sar</taxon>
        <taxon>Alveolata</taxon>
        <taxon>Dinophyceae</taxon>
        <taxon>Suessiales</taxon>
        <taxon>Symbiodiniaceae</taxon>
        <taxon>Symbiodinium</taxon>
    </lineage>
</organism>
<evidence type="ECO:0000313" key="4">
    <source>
        <dbReference type="Proteomes" id="UP000186817"/>
    </source>
</evidence>
<proteinExistence type="predicted"/>
<dbReference type="Proteomes" id="UP000186817">
    <property type="component" value="Unassembled WGS sequence"/>
</dbReference>
<evidence type="ECO:0000256" key="1">
    <source>
        <dbReference type="ARBA" id="ARBA00022737"/>
    </source>
</evidence>
<dbReference type="InterPro" id="IPR002110">
    <property type="entry name" value="Ankyrin_rpt"/>
</dbReference>
<gene>
    <name evidence="3" type="primary">warA</name>
    <name evidence="3" type="ORF">AK812_SmicGene29388</name>
</gene>
<keyword evidence="2" id="KW-0040">ANK repeat</keyword>
<dbReference type="PANTHER" id="PTHR24126">
    <property type="entry name" value="ANKYRIN REPEAT, PH AND SEC7 DOMAIN CONTAINING PROTEIN SECG-RELATED"/>
    <property type="match status" value="1"/>
</dbReference>
<dbReference type="InterPro" id="IPR036770">
    <property type="entry name" value="Ankyrin_rpt-contain_sf"/>
</dbReference>
<evidence type="ECO:0000256" key="2">
    <source>
        <dbReference type="ARBA" id="ARBA00023043"/>
    </source>
</evidence>
<keyword evidence="3" id="KW-0371">Homeobox</keyword>
<dbReference type="SMART" id="SM00248">
    <property type="entry name" value="ANK"/>
    <property type="match status" value="4"/>
</dbReference>
<protein>
    <submittedName>
        <fullName evidence="3">Homeobox protein Wariai</fullName>
    </submittedName>
</protein>
<keyword evidence="3" id="KW-0238">DNA-binding</keyword>